<reference evidence="12 13" key="1">
    <citation type="submission" date="2019-04" db="EMBL/GenBank/DDBJ databases">
        <title>Friends and foes A comparative genomics study of 23 Aspergillus species from section Flavi.</title>
        <authorList>
            <consortium name="DOE Joint Genome Institute"/>
            <person name="Kjaerbolling I."/>
            <person name="Vesth T."/>
            <person name="Frisvad J.C."/>
            <person name="Nybo J.L."/>
            <person name="Theobald S."/>
            <person name="Kildgaard S."/>
            <person name="Isbrandt T."/>
            <person name="Kuo A."/>
            <person name="Sato A."/>
            <person name="Lyhne E.K."/>
            <person name="Kogle M.E."/>
            <person name="Wiebenga A."/>
            <person name="Kun R.S."/>
            <person name="Lubbers R.J."/>
            <person name="Makela M.R."/>
            <person name="Barry K."/>
            <person name="Chovatia M."/>
            <person name="Clum A."/>
            <person name="Daum C."/>
            <person name="Haridas S."/>
            <person name="He G."/>
            <person name="LaButti K."/>
            <person name="Lipzen A."/>
            <person name="Mondo S."/>
            <person name="Riley R."/>
            <person name="Salamov A."/>
            <person name="Simmons B.A."/>
            <person name="Magnuson J.K."/>
            <person name="Henrissat B."/>
            <person name="Mortensen U.H."/>
            <person name="Larsen T.O."/>
            <person name="Devries R.P."/>
            <person name="Grigoriev I.V."/>
            <person name="Machida M."/>
            <person name="Baker S.E."/>
            <person name="Andersen M.R."/>
        </authorList>
    </citation>
    <scope>NUCLEOTIDE SEQUENCE [LARGE SCALE GENOMIC DNA]</scope>
    <source>
        <strain evidence="12 13">CBS 151.66</strain>
    </source>
</reference>
<dbReference type="InterPro" id="IPR001375">
    <property type="entry name" value="Peptidase_S9_cat"/>
</dbReference>
<dbReference type="SUPFAM" id="SSF53474">
    <property type="entry name" value="alpha/beta-Hydrolases"/>
    <property type="match status" value="1"/>
</dbReference>
<dbReference type="AlphaFoldDB" id="A0A5N5XEE6"/>
<evidence type="ECO:0000256" key="7">
    <source>
        <dbReference type="ARBA" id="ARBA00022825"/>
    </source>
</evidence>
<evidence type="ECO:0000256" key="10">
    <source>
        <dbReference type="SAM" id="SignalP"/>
    </source>
</evidence>
<evidence type="ECO:0000259" key="11">
    <source>
        <dbReference type="Pfam" id="PF00326"/>
    </source>
</evidence>
<evidence type="ECO:0000256" key="5">
    <source>
        <dbReference type="ARBA" id="ARBA00022729"/>
    </source>
</evidence>
<keyword evidence="4" id="KW-0645">Protease</keyword>
<evidence type="ECO:0000313" key="12">
    <source>
        <dbReference type="EMBL" id="KAB8079071.1"/>
    </source>
</evidence>
<keyword evidence="3" id="KW-0964">Secreted</keyword>
<gene>
    <name evidence="12" type="ORF">BDV29DRAFT_165358</name>
</gene>
<dbReference type="Proteomes" id="UP000326565">
    <property type="component" value="Unassembled WGS sequence"/>
</dbReference>
<evidence type="ECO:0000256" key="6">
    <source>
        <dbReference type="ARBA" id="ARBA00022801"/>
    </source>
</evidence>
<dbReference type="Gene3D" id="3.40.50.1820">
    <property type="entry name" value="alpha/beta hydrolase"/>
    <property type="match status" value="1"/>
</dbReference>
<dbReference type="FunFam" id="3.40.50.1820:FF:000028">
    <property type="entry name" value="S9 family peptidase"/>
    <property type="match status" value="1"/>
</dbReference>
<evidence type="ECO:0000256" key="1">
    <source>
        <dbReference type="ARBA" id="ARBA00004613"/>
    </source>
</evidence>
<feature type="chain" id="PRO_5024867659" description="Dipeptidyl-peptidase V" evidence="10">
    <location>
        <begin position="25"/>
        <end position="731"/>
    </location>
</feature>
<evidence type="ECO:0000256" key="8">
    <source>
        <dbReference type="ARBA" id="ARBA00023180"/>
    </source>
</evidence>
<dbReference type="EMBL" id="ML732153">
    <property type="protein sequence ID" value="KAB8079071.1"/>
    <property type="molecule type" value="Genomic_DNA"/>
</dbReference>
<dbReference type="GO" id="GO:0005576">
    <property type="term" value="C:extracellular region"/>
    <property type="evidence" value="ECO:0007669"/>
    <property type="project" value="UniProtKB-SubCell"/>
</dbReference>
<keyword evidence="6" id="KW-0378">Hydrolase</keyword>
<dbReference type="Gene3D" id="2.120.10.30">
    <property type="entry name" value="TolB, C-terminal domain"/>
    <property type="match status" value="1"/>
</dbReference>
<keyword evidence="8" id="KW-0325">Glycoprotein</keyword>
<dbReference type="GO" id="GO:0004252">
    <property type="term" value="F:serine-type endopeptidase activity"/>
    <property type="evidence" value="ECO:0007669"/>
    <property type="project" value="TreeGrafter"/>
</dbReference>
<dbReference type="InterPro" id="IPR029058">
    <property type="entry name" value="AB_hydrolase_fold"/>
</dbReference>
<evidence type="ECO:0000313" key="13">
    <source>
        <dbReference type="Proteomes" id="UP000326565"/>
    </source>
</evidence>
<feature type="domain" description="Peptidase S9 prolyl oligopeptidase catalytic" evidence="11">
    <location>
        <begin position="497"/>
        <end position="708"/>
    </location>
</feature>
<evidence type="ECO:0000256" key="2">
    <source>
        <dbReference type="ARBA" id="ARBA00010040"/>
    </source>
</evidence>
<dbReference type="OrthoDB" id="416344at2759"/>
<evidence type="ECO:0000256" key="4">
    <source>
        <dbReference type="ARBA" id="ARBA00022670"/>
    </source>
</evidence>
<evidence type="ECO:0000256" key="9">
    <source>
        <dbReference type="ARBA" id="ARBA00032829"/>
    </source>
</evidence>
<dbReference type="GO" id="GO:0006508">
    <property type="term" value="P:proteolysis"/>
    <property type="evidence" value="ECO:0007669"/>
    <property type="project" value="UniProtKB-KW"/>
</dbReference>
<accession>A0A5N5XEE6</accession>
<comment type="similarity">
    <text evidence="2">Belongs to the peptidase S9C family.</text>
</comment>
<keyword evidence="7" id="KW-0720">Serine protease</keyword>
<dbReference type="PANTHER" id="PTHR42776">
    <property type="entry name" value="SERINE PEPTIDASE S9 FAMILY MEMBER"/>
    <property type="match status" value="1"/>
</dbReference>
<sequence length="731" mass="81073">MRSTLNMGALRWLSIAATASTALALTPEGLISAPRRSEAVPNPSGDIAFFSQSQYSFETHKTTSAWNVLDLKSGDIKLLTNDSSVSEIVWLGSDDSTVLYVNGTNADIPGGVELWVSDISDFANGYKAASLSAPYSGFKVVTTDSGDVRFVAYAESYANGTAYNEELAAKPLSSARIYDSIYVRHWDYYLTTRFNAVFSGTLKKTEGNGKATFKVDGGLKNLVSPVKNAESPYPPFGGSSDYDLSPDGKWVAFKSKAHDRPRANYTTAYVFLAPHDGSETAFPINGPDSPGTPEGIKGDVGSPVFSPDSKKIAYWQMEDETYEADRRTVYVYTLDSKETIPSLAKDWDRSPDSVKWADEDNLILGVEDAGRSRLFSIPADANDDYKPKNFTDGGVVSAFYQLPDSTYLVTSTAIWTSWNVFIASPEKGVIKTLATANEIDPELKGLGPHILGEFYYEGNFTDIQAFVIYPEDFDESKTYPLVYYIHGGPQSSWLDSWSSRWNPKVFADQGYVVVSPNPTGSSGFGDELQDAIQNNWGGSPYDDLVKGWDYINDNFDYIDTDNGVAAGASYGGFMINWIQGSDLGRKFKALVSHDGTFVADAKVSTEELWFMQHDFNGTFWDNRDNYRRWDPSAPERILKFDTPQLIIHSDLDYRLPVSEGLSLFNVLQERGVPSRFLNFPDENHWVLNKENSLVWHQQVLGWLNKYSGVGESNENAVSLEDTIIPVVDYNP</sequence>
<keyword evidence="5 10" id="KW-0732">Signal</keyword>
<dbReference type="SUPFAM" id="SSF82171">
    <property type="entry name" value="DPP6 N-terminal domain-like"/>
    <property type="match status" value="1"/>
</dbReference>
<name>A0A5N5XEE6_9EURO</name>
<protein>
    <recommendedName>
        <fullName evidence="9">Dipeptidyl-peptidase V</fullName>
    </recommendedName>
</protein>
<organism evidence="12 13">
    <name type="scientific">Aspergillus leporis</name>
    <dbReference type="NCBI Taxonomy" id="41062"/>
    <lineage>
        <taxon>Eukaryota</taxon>
        <taxon>Fungi</taxon>
        <taxon>Dikarya</taxon>
        <taxon>Ascomycota</taxon>
        <taxon>Pezizomycotina</taxon>
        <taxon>Eurotiomycetes</taxon>
        <taxon>Eurotiomycetidae</taxon>
        <taxon>Eurotiales</taxon>
        <taxon>Aspergillaceae</taxon>
        <taxon>Aspergillus</taxon>
        <taxon>Aspergillus subgen. Circumdati</taxon>
    </lineage>
</organism>
<evidence type="ECO:0000256" key="3">
    <source>
        <dbReference type="ARBA" id="ARBA00022525"/>
    </source>
</evidence>
<comment type="subcellular location">
    <subcellularLocation>
        <location evidence="1">Secreted</location>
    </subcellularLocation>
</comment>
<dbReference type="InterPro" id="IPR011042">
    <property type="entry name" value="6-blade_b-propeller_TolB-like"/>
</dbReference>
<keyword evidence="13" id="KW-1185">Reference proteome</keyword>
<proteinExistence type="inferred from homology"/>
<dbReference type="PANTHER" id="PTHR42776:SF11">
    <property type="entry name" value="DIPEPTIDYL-PEPTIDASE 5-RELATED"/>
    <property type="match status" value="1"/>
</dbReference>
<dbReference type="FunFam" id="2.120.10.30:FF:000109">
    <property type="entry name" value="Dipeptidyl-peptidase 5"/>
    <property type="match status" value="1"/>
</dbReference>
<feature type="signal peptide" evidence="10">
    <location>
        <begin position="1"/>
        <end position="24"/>
    </location>
</feature>
<dbReference type="Pfam" id="PF00326">
    <property type="entry name" value="Peptidase_S9"/>
    <property type="match status" value="1"/>
</dbReference>